<evidence type="ECO:0000313" key="2">
    <source>
        <dbReference type="Proteomes" id="UP000215914"/>
    </source>
</evidence>
<dbReference type="EMBL" id="MNCJ02000325">
    <property type="protein sequence ID" value="KAF5787195.1"/>
    <property type="molecule type" value="Genomic_DNA"/>
</dbReference>
<dbReference type="AlphaFoldDB" id="A0A9K3HZE3"/>
<name>A0A9K3HZE3_HELAN</name>
<dbReference type="Proteomes" id="UP000215914">
    <property type="component" value="Unassembled WGS sequence"/>
</dbReference>
<organism evidence="1 2">
    <name type="scientific">Helianthus annuus</name>
    <name type="common">Common sunflower</name>
    <dbReference type="NCBI Taxonomy" id="4232"/>
    <lineage>
        <taxon>Eukaryota</taxon>
        <taxon>Viridiplantae</taxon>
        <taxon>Streptophyta</taxon>
        <taxon>Embryophyta</taxon>
        <taxon>Tracheophyta</taxon>
        <taxon>Spermatophyta</taxon>
        <taxon>Magnoliopsida</taxon>
        <taxon>eudicotyledons</taxon>
        <taxon>Gunneridae</taxon>
        <taxon>Pentapetalae</taxon>
        <taxon>asterids</taxon>
        <taxon>campanulids</taxon>
        <taxon>Asterales</taxon>
        <taxon>Asteraceae</taxon>
        <taxon>Asteroideae</taxon>
        <taxon>Heliantheae alliance</taxon>
        <taxon>Heliantheae</taxon>
        <taxon>Helianthus</taxon>
    </lineage>
</organism>
<comment type="caution">
    <text evidence="1">The sequence shown here is derived from an EMBL/GenBank/DDBJ whole genome shotgun (WGS) entry which is preliminary data.</text>
</comment>
<evidence type="ECO:0000313" key="1">
    <source>
        <dbReference type="EMBL" id="KAF5787195.1"/>
    </source>
</evidence>
<proteinExistence type="predicted"/>
<sequence>MDIVNGVVAIWLTGKRLLWWVYLLFQPNHKCCFFFFGYWYGVFSYCTTPSYC</sequence>
<protein>
    <submittedName>
        <fullName evidence="1">Uncharacterized protein</fullName>
    </submittedName>
</protein>
<reference evidence="1" key="1">
    <citation type="journal article" date="2017" name="Nature">
        <title>The sunflower genome provides insights into oil metabolism, flowering and Asterid evolution.</title>
        <authorList>
            <person name="Badouin H."/>
            <person name="Gouzy J."/>
            <person name="Grassa C.J."/>
            <person name="Murat F."/>
            <person name="Staton S.E."/>
            <person name="Cottret L."/>
            <person name="Lelandais-Briere C."/>
            <person name="Owens G.L."/>
            <person name="Carrere S."/>
            <person name="Mayjonade B."/>
            <person name="Legrand L."/>
            <person name="Gill N."/>
            <person name="Kane N.C."/>
            <person name="Bowers J.E."/>
            <person name="Hubner S."/>
            <person name="Bellec A."/>
            <person name="Berard A."/>
            <person name="Berges H."/>
            <person name="Blanchet N."/>
            <person name="Boniface M.C."/>
            <person name="Brunel D."/>
            <person name="Catrice O."/>
            <person name="Chaidir N."/>
            <person name="Claudel C."/>
            <person name="Donnadieu C."/>
            <person name="Faraut T."/>
            <person name="Fievet G."/>
            <person name="Helmstetter N."/>
            <person name="King M."/>
            <person name="Knapp S.J."/>
            <person name="Lai Z."/>
            <person name="Le Paslier M.C."/>
            <person name="Lippi Y."/>
            <person name="Lorenzon L."/>
            <person name="Mandel J.R."/>
            <person name="Marage G."/>
            <person name="Marchand G."/>
            <person name="Marquand E."/>
            <person name="Bret-Mestries E."/>
            <person name="Morien E."/>
            <person name="Nambeesan S."/>
            <person name="Nguyen T."/>
            <person name="Pegot-Espagnet P."/>
            <person name="Pouilly N."/>
            <person name="Raftis F."/>
            <person name="Sallet E."/>
            <person name="Schiex T."/>
            <person name="Thomas J."/>
            <person name="Vandecasteele C."/>
            <person name="Vares D."/>
            <person name="Vear F."/>
            <person name="Vautrin S."/>
            <person name="Crespi M."/>
            <person name="Mangin B."/>
            <person name="Burke J.M."/>
            <person name="Salse J."/>
            <person name="Munos S."/>
            <person name="Vincourt P."/>
            <person name="Rieseberg L.H."/>
            <person name="Langlade N.B."/>
        </authorList>
    </citation>
    <scope>NUCLEOTIDE SEQUENCE</scope>
    <source>
        <tissue evidence="1">Leaves</tissue>
    </source>
</reference>
<dbReference type="Gramene" id="mRNA:HanXRQr2_Chr10g0450041">
    <property type="protein sequence ID" value="CDS:HanXRQr2_Chr10g0450041.1"/>
    <property type="gene ID" value="HanXRQr2_Chr10g0450041"/>
</dbReference>
<reference evidence="1" key="2">
    <citation type="submission" date="2020-06" db="EMBL/GenBank/DDBJ databases">
        <title>Helianthus annuus Genome sequencing and assembly Release 2.</title>
        <authorList>
            <person name="Gouzy J."/>
            <person name="Langlade N."/>
            <person name="Munos S."/>
        </authorList>
    </citation>
    <scope>NUCLEOTIDE SEQUENCE</scope>
    <source>
        <tissue evidence="1">Leaves</tissue>
    </source>
</reference>
<accession>A0A9K3HZE3</accession>
<gene>
    <name evidence="1" type="ORF">HanXRQr2_Chr10g0450041</name>
</gene>
<keyword evidence="2" id="KW-1185">Reference proteome</keyword>